<sequence>MVTLNYQRFWQPLPRASVRRSSTGSEPRLPM</sequence>
<protein>
    <submittedName>
        <fullName evidence="1">Uncharacterized protein</fullName>
    </submittedName>
</protein>
<dbReference type="EMBL" id="AKCU01000089">
    <property type="protein sequence ID" value="EKV20867.1"/>
    <property type="molecule type" value="Genomic_DNA"/>
</dbReference>
<gene>
    <name evidence="1" type="ORF">PDIP_12160</name>
</gene>
<proteinExistence type="predicted"/>
<dbReference type="HOGENOM" id="CLU_3399560_0_0_1"/>
<evidence type="ECO:0000313" key="2">
    <source>
        <dbReference type="Proteomes" id="UP000009886"/>
    </source>
</evidence>
<comment type="caution">
    <text evidence="1">The sequence shown here is derived from an EMBL/GenBank/DDBJ whole genome shotgun (WGS) entry which is preliminary data.</text>
</comment>
<dbReference type="VEuPathDB" id="FungiDB:PDIP_12160"/>
<name>K9GI01_PEND1</name>
<evidence type="ECO:0000313" key="1">
    <source>
        <dbReference type="EMBL" id="EKV20867.1"/>
    </source>
</evidence>
<dbReference type="Proteomes" id="UP000009886">
    <property type="component" value="Unassembled WGS sequence"/>
</dbReference>
<dbReference type="AlphaFoldDB" id="K9GI01"/>
<accession>K9GI01</accession>
<organism evidence="1 2">
    <name type="scientific">Penicillium digitatum (strain Pd1 / CECT 20795)</name>
    <name type="common">Green mold</name>
    <dbReference type="NCBI Taxonomy" id="1170230"/>
    <lineage>
        <taxon>Eukaryota</taxon>
        <taxon>Fungi</taxon>
        <taxon>Dikarya</taxon>
        <taxon>Ascomycota</taxon>
        <taxon>Pezizomycotina</taxon>
        <taxon>Eurotiomycetes</taxon>
        <taxon>Eurotiomycetidae</taxon>
        <taxon>Eurotiales</taxon>
        <taxon>Aspergillaceae</taxon>
        <taxon>Penicillium</taxon>
    </lineage>
</organism>
<reference evidence="2" key="1">
    <citation type="journal article" date="2012" name="BMC Genomics">
        <title>Genome sequence of the necrotrophic fungus Penicillium digitatum, the main postharvest pathogen of citrus.</title>
        <authorList>
            <person name="Marcet-Houben M."/>
            <person name="Ballester A.-R."/>
            <person name="de la Fuente B."/>
            <person name="Harries E."/>
            <person name="Marcos J.F."/>
            <person name="Gonzalez-Candelas L."/>
            <person name="Gabaldon T."/>
        </authorList>
    </citation>
    <scope>NUCLEOTIDE SEQUENCE [LARGE SCALE GENOMIC DNA]</scope>
    <source>
        <strain evidence="2">Pd1 / CECT 20795</strain>
    </source>
</reference>
<dbReference type="KEGG" id="pdp:PDIP_12160"/>